<dbReference type="SUPFAM" id="SSF48403">
    <property type="entry name" value="Ankyrin repeat"/>
    <property type="match status" value="1"/>
</dbReference>
<dbReference type="InterPro" id="IPR002110">
    <property type="entry name" value="Ankyrin_rpt"/>
</dbReference>
<dbReference type="Pfam" id="PF00023">
    <property type="entry name" value="Ank"/>
    <property type="match status" value="1"/>
</dbReference>
<evidence type="ECO:0000313" key="1">
    <source>
        <dbReference type="EMBL" id="ARF12520.1"/>
    </source>
</evidence>
<reference evidence="1" key="1">
    <citation type="journal article" date="2017" name="Science">
        <title>Giant viruses with an expanded complement of translation system components.</title>
        <authorList>
            <person name="Schulz F."/>
            <person name="Yutin N."/>
            <person name="Ivanova N.N."/>
            <person name="Ortega D.R."/>
            <person name="Lee T.K."/>
            <person name="Vierheilig J."/>
            <person name="Daims H."/>
            <person name="Horn M."/>
            <person name="Wagner M."/>
            <person name="Jensen G.J."/>
            <person name="Kyrpides N.C."/>
            <person name="Koonin E.V."/>
            <person name="Woyke T."/>
        </authorList>
    </citation>
    <scope>NUCLEOTIDE SEQUENCE</scope>
    <source>
        <strain evidence="1">KNV1</strain>
    </source>
</reference>
<dbReference type="Gene3D" id="1.25.40.20">
    <property type="entry name" value="Ankyrin repeat-containing domain"/>
    <property type="match status" value="1"/>
</dbReference>
<organism evidence="1">
    <name type="scientific">Klosneuvirus KNV1</name>
    <dbReference type="NCBI Taxonomy" id="1977640"/>
    <lineage>
        <taxon>Viruses</taxon>
        <taxon>Varidnaviria</taxon>
        <taxon>Bamfordvirae</taxon>
        <taxon>Nucleocytoviricota</taxon>
        <taxon>Megaviricetes</taxon>
        <taxon>Imitervirales</taxon>
        <taxon>Mimiviridae</taxon>
        <taxon>Klosneuvirinae</taxon>
        <taxon>Klosneuvirus</taxon>
    </lineage>
</organism>
<gene>
    <name evidence="1" type="ORF">Klosneuvirus_6_82</name>
</gene>
<proteinExistence type="predicted"/>
<dbReference type="InterPro" id="IPR036770">
    <property type="entry name" value="Ankyrin_rpt-contain_sf"/>
</dbReference>
<dbReference type="EMBL" id="KY684113">
    <property type="protein sequence ID" value="ARF12520.1"/>
    <property type="molecule type" value="Genomic_DNA"/>
</dbReference>
<protein>
    <submittedName>
        <fullName evidence="1">Uncharacterized protein</fullName>
    </submittedName>
</protein>
<accession>A0A1V0SLC0</accession>
<sequence length="292" mass="33084">MTDNNILPTVFASSSNPLLIPTVFDTIDISSIMGMATQLMKNMNIDTIYKKLDTTILYSQFIDLEYIEDQTKLMQDIEAEPNQEKMYYCTDTKALCKGSSMTKLHKWVLMTKEHPFLEEKIKEHCQLHPQDIDKFTADRTFTSLMLAALNLNSVSTLKTVQILLEAGADPNLEAPDDSHTVLTLISSKSNLARLDLYKLLLNYKANVTFDRASGSFSKTILENFISSCPPENEEANEIIDLLVANGADLSTVQSDNVLNKYYLSKLQELQKENESLKSYIKIHYTDPMTIKI</sequence>
<name>A0A1V0SLC0_9VIRU</name>